<dbReference type="RefSeq" id="WP_353548416.1">
    <property type="nucleotide sequence ID" value="NZ_AP029612.1"/>
</dbReference>
<reference evidence="1" key="1">
    <citation type="submission" date="2024-02" db="EMBL/GenBank/DDBJ databases">
        <title>Sediminibacterium planktonica sp. nov. and Sediminibacterium longus sp. nov., isolated from surface lake and river water.</title>
        <authorList>
            <person name="Watanabe K."/>
            <person name="Takemine S."/>
            <person name="Ishii Y."/>
            <person name="Ogata Y."/>
            <person name="Shindo C."/>
            <person name="Suda W."/>
        </authorList>
    </citation>
    <scope>NUCLEOTIDE SEQUENCE</scope>
    <source>
        <strain evidence="1">KACHI17</strain>
    </source>
</reference>
<proteinExistence type="predicted"/>
<sequence length="134" mass="15460">MSVNTKHCLTCGHSLRGRTDKKFCDDNCRSVFNNKRYIHEKGFVKKVNHLLLKNRRILASYVAGSKETEMVAKELLYHQGFHFNYFTHTAISKEGTTYYCCYDHAYHLVSEQQLEICKLSKVKDTAIAFPDSGS</sequence>
<accession>A0AAT9GJJ6</accession>
<organism evidence="1">
    <name type="scientific">Sediminibacterium sp. KACHI17</name>
    <dbReference type="NCBI Taxonomy" id="1751071"/>
    <lineage>
        <taxon>Bacteria</taxon>
        <taxon>Pseudomonadati</taxon>
        <taxon>Bacteroidota</taxon>
        <taxon>Chitinophagia</taxon>
        <taxon>Chitinophagales</taxon>
        <taxon>Chitinophagaceae</taxon>
        <taxon>Sediminibacterium</taxon>
    </lineage>
</organism>
<evidence type="ECO:0008006" key="2">
    <source>
        <dbReference type="Google" id="ProtNLM"/>
    </source>
</evidence>
<protein>
    <recommendedName>
        <fullName evidence="2">DUF2116 family Zn-ribbon domain-containing protein</fullName>
    </recommendedName>
</protein>
<evidence type="ECO:0000313" key="1">
    <source>
        <dbReference type="EMBL" id="BFG70778.1"/>
    </source>
</evidence>
<dbReference type="AlphaFoldDB" id="A0AAT9GJJ6"/>
<gene>
    <name evidence="1" type="ORF">KACHI17_16590</name>
</gene>
<name>A0AAT9GJJ6_9BACT</name>
<dbReference type="EMBL" id="AP029612">
    <property type="protein sequence ID" value="BFG70778.1"/>
    <property type="molecule type" value="Genomic_DNA"/>
</dbReference>